<dbReference type="Proteomes" id="UP001432014">
    <property type="component" value="Chromosome"/>
</dbReference>
<keyword evidence="2" id="KW-1185">Reference proteome</keyword>
<dbReference type="RefSeq" id="WP_329499660.1">
    <property type="nucleotide sequence ID" value="NZ_CP108460.1"/>
</dbReference>
<protein>
    <submittedName>
        <fullName evidence="1">Uncharacterized protein</fullName>
    </submittedName>
</protein>
<organism evidence="1 2">
    <name type="scientific">Kitasatospora herbaricolor</name>
    <dbReference type="NCBI Taxonomy" id="68217"/>
    <lineage>
        <taxon>Bacteria</taxon>
        <taxon>Bacillati</taxon>
        <taxon>Actinomycetota</taxon>
        <taxon>Actinomycetes</taxon>
        <taxon>Kitasatosporales</taxon>
        <taxon>Streptomycetaceae</taxon>
        <taxon>Kitasatospora</taxon>
    </lineage>
</organism>
<gene>
    <name evidence="1" type="ORF">OG469_09420</name>
</gene>
<accession>A0ABZ1W4E0</accession>
<proteinExistence type="predicted"/>
<dbReference type="NCBIfam" id="NF045560">
    <property type="entry name" value="aroma_sacti_dom"/>
    <property type="match status" value="1"/>
</dbReference>
<evidence type="ECO:0000313" key="2">
    <source>
        <dbReference type="Proteomes" id="UP001432014"/>
    </source>
</evidence>
<evidence type="ECO:0000313" key="1">
    <source>
        <dbReference type="EMBL" id="WUS55712.1"/>
    </source>
</evidence>
<dbReference type="InterPro" id="IPR054632">
    <property type="entry name" value="Aroma_sacti_dom"/>
</dbReference>
<dbReference type="EMBL" id="CP108482">
    <property type="protein sequence ID" value="WUS55712.1"/>
    <property type="molecule type" value="Genomic_DNA"/>
</dbReference>
<reference evidence="1 2" key="1">
    <citation type="submission" date="2022-10" db="EMBL/GenBank/DDBJ databases">
        <title>The complete genomes of actinobacterial strains from the NBC collection.</title>
        <authorList>
            <person name="Joergensen T.S."/>
            <person name="Alvarez Arevalo M."/>
            <person name="Sterndorff E.B."/>
            <person name="Faurdal D."/>
            <person name="Vuksanovic O."/>
            <person name="Mourched A.-S."/>
            <person name="Charusanti P."/>
            <person name="Shaw S."/>
            <person name="Blin K."/>
            <person name="Weber T."/>
        </authorList>
    </citation>
    <scope>NUCLEOTIDE SEQUENCE [LARGE SCALE GENOMIC DNA]</scope>
    <source>
        <strain evidence="1 2">NBC_01247</strain>
    </source>
</reference>
<sequence length="64" mass="6598">MAFDSIAALAASGHSFEGASEEQLAVIAHLSAEEVEVINSIKSRLDGDVAAHSQDSNTTGGVVW</sequence>
<name>A0ABZ1W4E0_9ACTN</name>